<feature type="domain" description="MIB/HERC2" evidence="1">
    <location>
        <begin position="109"/>
        <end position="213"/>
    </location>
</feature>
<keyword evidence="3" id="KW-1185">Reference proteome</keyword>
<dbReference type="PANTHER" id="PTHR24202">
    <property type="entry name" value="E3 UBIQUITIN-PROTEIN LIGASE MIB2"/>
    <property type="match status" value="1"/>
</dbReference>
<protein>
    <recommendedName>
        <fullName evidence="1">MIB/HERC2 domain-containing protein</fullName>
    </recommendedName>
</protein>
<dbReference type="PROSITE" id="PS51416">
    <property type="entry name" value="MIB_HERC2"/>
    <property type="match status" value="1"/>
</dbReference>
<evidence type="ECO:0000259" key="1">
    <source>
        <dbReference type="PROSITE" id="PS51416"/>
    </source>
</evidence>
<dbReference type="AlphaFoldDB" id="A0A3L5TR88"/>
<dbReference type="GO" id="GO:0005737">
    <property type="term" value="C:cytoplasm"/>
    <property type="evidence" value="ECO:0007669"/>
    <property type="project" value="TreeGrafter"/>
</dbReference>
<evidence type="ECO:0000313" key="2">
    <source>
        <dbReference type="EMBL" id="OPL21658.1"/>
    </source>
</evidence>
<dbReference type="EMBL" id="KV589591">
    <property type="protein sequence ID" value="OPL21658.1"/>
    <property type="molecule type" value="Genomic_DNA"/>
</dbReference>
<sequence>MSDEHDLSHIFKRMLSTNSKGVQMPPRENQDFTFGYGILPTSYVQLRSDHKQQGQVEGFLDKTIETFRSDAKVTWSDNLNGRYCVGRNGQCDLKLIDAAKGPMYYEDHLPIVTYDNVKTGARVVRGPGWDNNTDFDGGHGYVGTVTNVGDVQTNDDTPSRAETLKHRRVSQKRRSKVVRDTPKSDITVQWDNGNTSEYKLSKNCLRLFDNGPS</sequence>
<feature type="non-terminal residue" evidence="2">
    <location>
        <position position="213"/>
    </location>
</feature>
<name>A0A3L5TR88_MYTGA</name>
<reference evidence="2 3" key="1">
    <citation type="journal article" date="2016" name="PLoS ONE">
        <title>A First Insight into the Genome of the Filter-Feeder Mussel Mytilus galloprovincialis.</title>
        <authorList>
            <person name="Murgarella M."/>
            <person name="Puiu D."/>
            <person name="Novoa B."/>
            <person name="Figueras A."/>
            <person name="Posada D."/>
            <person name="Canchaya C."/>
        </authorList>
    </citation>
    <scope>NUCLEOTIDE SEQUENCE [LARGE SCALE GENOMIC DNA]</scope>
    <source>
        <tissue evidence="2">Muscle</tissue>
    </source>
</reference>
<gene>
    <name evidence="2" type="ORF">AM593_00586</name>
</gene>
<dbReference type="Gene3D" id="2.30.30.40">
    <property type="entry name" value="SH3 Domains"/>
    <property type="match status" value="1"/>
</dbReference>
<dbReference type="SUPFAM" id="SSF159034">
    <property type="entry name" value="Mib/herc2 domain-like"/>
    <property type="match status" value="1"/>
</dbReference>
<dbReference type="InterPro" id="IPR037252">
    <property type="entry name" value="Mib_Herc2_sf"/>
</dbReference>
<organism evidence="2 3">
    <name type="scientific">Mytilus galloprovincialis</name>
    <name type="common">Mediterranean mussel</name>
    <dbReference type="NCBI Taxonomy" id="29158"/>
    <lineage>
        <taxon>Eukaryota</taxon>
        <taxon>Metazoa</taxon>
        <taxon>Spiralia</taxon>
        <taxon>Lophotrochozoa</taxon>
        <taxon>Mollusca</taxon>
        <taxon>Bivalvia</taxon>
        <taxon>Autobranchia</taxon>
        <taxon>Pteriomorphia</taxon>
        <taxon>Mytilida</taxon>
        <taxon>Mytiloidea</taxon>
        <taxon>Mytilidae</taxon>
        <taxon>Mytilinae</taxon>
        <taxon>Mytilus</taxon>
    </lineage>
</organism>
<dbReference type="InterPro" id="IPR010606">
    <property type="entry name" value="Mib_Herc2"/>
</dbReference>
<dbReference type="Proteomes" id="UP000266721">
    <property type="component" value="Unassembled WGS sequence"/>
</dbReference>
<comment type="caution">
    <text evidence="2">The sequence shown here is derived from an EMBL/GenBank/DDBJ whole genome shotgun (WGS) entry which is preliminary data.</text>
</comment>
<proteinExistence type="predicted"/>
<dbReference type="GO" id="GO:0046872">
    <property type="term" value="F:metal ion binding"/>
    <property type="evidence" value="ECO:0007669"/>
    <property type="project" value="InterPro"/>
</dbReference>
<evidence type="ECO:0000313" key="3">
    <source>
        <dbReference type="Proteomes" id="UP000266721"/>
    </source>
</evidence>
<dbReference type="GO" id="GO:0004842">
    <property type="term" value="F:ubiquitin-protein transferase activity"/>
    <property type="evidence" value="ECO:0007669"/>
    <property type="project" value="InterPro"/>
</dbReference>
<accession>A0A3L5TR88</accession>
<dbReference type="GO" id="GO:0016567">
    <property type="term" value="P:protein ubiquitination"/>
    <property type="evidence" value="ECO:0007669"/>
    <property type="project" value="InterPro"/>
</dbReference>
<dbReference type="PANTHER" id="PTHR24202:SF4">
    <property type="entry name" value="E3 UBIQUITIN-PROTEIN LIGASE MIB2-RELATED"/>
    <property type="match status" value="1"/>
</dbReference>
<feature type="non-terminal residue" evidence="2">
    <location>
        <position position="1"/>
    </location>
</feature>